<dbReference type="GO" id="GO:0004494">
    <property type="term" value="F:methylmalonyl-CoA mutase activity"/>
    <property type="evidence" value="ECO:0007669"/>
    <property type="project" value="UniProtKB-EC"/>
</dbReference>
<name>A0ABV2KS50_9BACI</name>
<dbReference type="PANTHER" id="PTHR48101:SF1">
    <property type="entry name" value="METHYLMALONYL-COA MUTASE, LARGE SUBUNIT"/>
    <property type="match status" value="1"/>
</dbReference>
<dbReference type="CDD" id="cd03680">
    <property type="entry name" value="MM_CoA_mutase_ICM_like"/>
    <property type="match status" value="1"/>
</dbReference>
<dbReference type="RefSeq" id="WP_354218954.1">
    <property type="nucleotide sequence ID" value="NZ_JBEPMX010000001.1"/>
</dbReference>
<dbReference type="EC" id="5.4.99.2" evidence="3"/>
<dbReference type="EMBL" id="JBEPMX010000001">
    <property type="protein sequence ID" value="MET3682409.1"/>
    <property type="molecule type" value="Genomic_DNA"/>
</dbReference>
<gene>
    <name evidence="3" type="ORF">ABID56_000488</name>
</gene>
<sequence length="552" mass="62883">MDEQYRKQYEKWQQQVNKTNERFPERKERFTNHSDLEIDRLYLPDEANQTDEYTEHIGFPGQFPYTRGIQPSMYRNRFWTMRQYAGFGSAEETNERFRYLLDQGQTGLSVAFDLPTQIGYDSDDMMSEGEVGKVGVAIDSLKDMETLLDGIPLDKVSTSMTINAPASVLLCMYIAVAEKQGVPKEQITGTIQNDILKEYIARGTYIFPPKPSMRLITNIFEYCANEVPKFNTISISGYHIREAGSTAVQEVAFTLANGMAYVDAAIESGLEVDQFAPRLAFFFNAHNNFFEEAAKFRAARRIWAKLMKDKYQAQNEKSWRLRFHTQTGGSTLTAQQPDNNIVRVALQALSAVLGGTQSLHTNSRDEALALPTEESARIALRTQQIIAHESGVADTVDPLAGSYYVEQLTDEIEREVNDYLDRIAEYGGAVQAVEEGYMQREIHQTAYETQKKIESEEDIIVGLNAFQVEEDVHEDLLRVDDELEKRQVQQVQSLREERDQKQVDYHLQALKEAAQNEQTNVMPYILDCVKAYATVGEICHTLRAEFGEYTGV</sequence>
<accession>A0ABV2KS50</accession>
<dbReference type="Proteomes" id="UP001549167">
    <property type="component" value="Unassembled WGS sequence"/>
</dbReference>
<comment type="caution">
    <text evidence="3">The sequence shown here is derived from an EMBL/GenBank/DDBJ whole genome shotgun (WGS) entry which is preliminary data.</text>
</comment>
<proteinExistence type="predicted"/>
<protein>
    <submittedName>
        <fullName evidence="3">Methylmalonyl-CoA mutase N-terminal domain/subunit</fullName>
        <ecNumber evidence="3">5.4.99.2</ecNumber>
    </submittedName>
</protein>
<evidence type="ECO:0000259" key="2">
    <source>
        <dbReference type="Pfam" id="PF01642"/>
    </source>
</evidence>
<evidence type="ECO:0000313" key="4">
    <source>
        <dbReference type="Proteomes" id="UP001549167"/>
    </source>
</evidence>
<organism evidence="3 4">
    <name type="scientific">Alkalibacillus flavidus</name>
    <dbReference type="NCBI Taxonomy" id="546021"/>
    <lineage>
        <taxon>Bacteria</taxon>
        <taxon>Bacillati</taxon>
        <taxon>Bacillota</taxon>
        <taxon>Bacilli</taxon>
        <taxon>Bacillales</taxon>
        <taxon>Bacillaceae</taxon>
        <taxon>Alkalibacillus</taxon>
    </lineage>
</organism>
<dbReference type="NCBIfam" id="TIGR00641">
    <property type="entry name" value="acid_CoA_mut_N"/>
    <property type="match status" value="1"/>
</dbReference>
<evidence type="ECO:0000256" key="1">
    <source>
        <dbReference type="ARBA" id="ARBA00023235"/>
    </source>
</evidence>
<reference evidence="3 4" key="1">
    <citation type="submission" date="2024-06" db="EMBL/GenBank/DDBJ databases">
        <title>Genomic Encyclopedia of Type Strains, Phase IV (KMG-IV): sequencing the most valuable type-strain genomes for metagenomic binning, comparative biology and taxonomic classification.</title>
        <authorList>
            <person name="Goeker M."/>
        </authorList>
    </citation>
    <scope>NUCLEOTIDE SEQUENCE [LARGE SCALE GENOMIC DNA]</scope>
    <source>
        <strain evidence="3 4">DSM 23520</strain>
    </source>
</reference>
<dbReference type="SUPFAM" id="SSF51703">
    <property type="entry name" value="Cobalamin (vitamin B12)-dependent enzymes"/>
    <property type="match status" value="1"/>
</dbReference>
<dbReference type="InterPro" id="IPR006099">
    <property type="entry name" value="MeMalonylCoA_mutase_a/b_cat"/>
</dbReference>
<feature type="domain" description="Methylmalonyl-CoA mutase alpha/beta chain catalytic" evidence="2">
    <location>
        <begin position="32"/>
        <end position="548"/>
    </location>
</feature>
<dbReference type="PANTHER" id="PTHR48101">
    <property type="entry name" value="METHYLMALONYL-COA MUTASE, MITOCHONDRIAL-RELATED"/>
    <property type="match status" value="1"/>
</dbReference>
<evidence type="ECO:0000313" key="3">
    <source>
        <dbReference type="EMBL" id="MET3682409.1"/>
    </source>
</evidence>
<keyword evidence="4" id="KW-1185">Reference proteome</keyword>
<dbReference type="InterPro" id="IPR016176">
    <property type="entry name" value="Cbl-dep_enz_cat"/>
</dbReference>
<dbReference type="Pfam" id="PF01642">
    <property type="entry name" value="MM_CoA_mutase"/>
    <property type="match status" value="1"/>
</dbReference>
<keyword evidence="1 3" id="KW-0413">Isomerase</keyword>
<dbReference type="Gene3D" id="3.20.20.240">
    <property type="entry name" value="Methylmalonyl-CoA mutase"/>
    <property type="match status" value="1"/>
</dbReference>
<dbReference type="InterPro" id="IPR006098">
    <property type="entry name" value="MMCoA_mutase_a_cat"/>
</dbReference>